<proteinExistence type="predicted"/>
<dbReference type="EMBL" id="LAZR01036632">
    <property type="protein sequence ID" value="KKL24344.1"/>
    <property type="molecule type" value="Genomic_DNA"/>
</dbReference>
<sequence length="425" mass="47622">LKGENSMTSRERVYAVCNHKEPDRVPVCFGGSSSTVVDEVPPNGTAASDLYRLAGITDAKPEWGLVGNIVAAPDDRVIEMLHSDMHYLYANVPTDVVQEDENTKVWPFYFGMRIKSVGQHDMIDFTNPSMAHMTTQKDIDEYPYWPDLNTDIMEGVVEKARVLHEETGYFVVGDTPFAYYPFNGYGFNSGMDKWLIDMKIRPGFYHTLAEKFLEANLAFTGQFYEGVGRYVDCAMIYDDLGTQVSGLMSVEDYREFYRPYQAEVIKNIRKHLRPEAKIMIHSCGAITQFIPDLIEIGVQILNPLQPLAKGMEPWKLKKEFGNDIAFLGGHDTQLLLPNGTPEENIVGVKKLIREYAPGGGYVFAASINIQADTPAENITASFDTAYEYGKYPLNIPEDDGAPGMDYVSYIKSLKLGSRTGCKTPL</sequence>
<dbReference type="InterPro" id="IPR000257">
    <property type="entry name" value="Uroporphyrinogen_deCOase"/>
</dbReference>
<dbReference type="SUPFAM" id="SSF51726">
    <property type="entry name" value="UROD/MetE-like"/>
    <property type="match status" value="1"/>
</dbReference>
<evidence type="ECO:0000313" key="2">
    <source>
        <dbReference type="EMBL" id="KKL24344.1"/>
    </source>
</evidence>
<dbReference type="InterPro" id="IPR038071">
    <property type="entry name" value="UROD/MetE-like_sf"/>
</dbReference>
<dbReference type="GO" id="GO:0004853">
    <property type="term" value="F:uroporphyrinogen decarboxylase activity"/>
    <property type="evidence" value="ECO:0007669"/>
    <property type="project" value="InterPro"/>
</dbReference>
<dbReference type="InterPro" id="IPR052024">
    <property type="entry name" value="Methanogen_methyltrans"/>
</dbReference>
<dbReference type="PANTHER" id="PTHR47099:SF1">
    <property type="entry name" value="METHYLCOBAMIDE:COM METHYLTRANSFERASE MTBA"/>
    <property type="match status" value="1"/>
</dbReference>
<dbReference type="PANTHER" id="PTHR47099">
    <property type="entry name" value="METHYLCOBAMIDE:COM METHYLTRANSFERASE MTBA"/>
    <property type="match status" value="1"/>
</dbReference>
<dbReference type="Pfam" id="PF01208">
    <property type="entry name" value="URO-D"/>
    <property type="match status" value="1"/>
</dbReference>
<comment type="caution">
    <text evidence="2">The sequence shown here is derived from an EMBL/GenBank/DDBJ whole genome shotgun (WGS) entry which is preliminary data.</text>
</comment>
<reference evidence="2" key="1">
    <citation type="journal article" date="2015" name="Nature">
        <title>Complex archaea that bridge the gap between prokaryotes and eukaryotes.</title>
        <authorList>
            <person name="Spang A."/>
            <person name="Saw J.H."/>
            <person name="Jorgensen S.L."/>
            <person name="Zaremba-Niedzwiedzka K."/>
            <person name="Martijn J."/>
            <person name="Lind A.E."/>
            <person name="van Eijk R."/>
            <person name="Schleper C."/>
            <person name="Guy L."/>
            <person name="Ettema T.J."/>
        </authorList>
    </citation>
    <scope>NUCLEOTIDE SEQUENCE</scope>
</reference>
<dbReference type="AlphaFoldDB" id="A0A0F9BR14"/>
<dbReference type="Gene3D" id="3.20.20.210">
    <property type="match status" value="1"/>
</dbReference>
<protein>
    <recommendedName>
        <fullName evidence="1">Uroporphyrinogen decarboxylase (URO-D) domain-containing protein</fullName>
    </recommendedName>
</protein>
<organism evidence="2">
    <name type="scientific">marine sediment metagenome</name>
    <dbReference type="NCBI Taxonomy" id="412755"/>
    <lineage>
        <taxon>unclassified sequences</taxon>
        <taxon>metagenomes</taxon>
        <taxon>ecological metagenomes</taxon>
    </lineage>
</organism>
<dbReference type="GO" id="GO:0006779">
    <property type="term" value="P:porphyrin-containing compound biosynthetic process"/>
    <property type="evidence" value="ECO:0007669"/>
    <property type="project" value="InterPro"/>
</dbReference>
<accession>A0A0F9BR14</accession>
<feature type="non-terminal residue" evidence="2">
    <location>
        <position position="1"/>
    </location>
</feature>
<gene>
    <name evidence="2" type="ORF">LCGC14_2416270</name>
</gene>
<name>A0A0F9BR14_9ZZZZ</name>
<evidence type="ECO:0000259" key="1">
    <source>
        <dbReference type="Pfam" id="PF01208"/>
    </source>
</evidence>
<feature type="domain" description="Uroporphyrinogen decarboxylase (URO-D)" evidence="1">
    <location>
        <begin position="128"/>
        <end position="388"/>
    </location>
</feature>